<organism evidence="2 3">
    <name type="scientific">Nesidiocoris tenuis</name>
    <dbReference type="NCBI Taxonomy" id="355587"/>
    <lineage>
        <taxon>Eukaryota</taxon>
        <taxon>Metazoa</taxon>
        <taxon>Ecdysozoa</taxon>
        <taxon>Arthropoda</taxon>
        <taxon>Hexapoda</taxon>
        <taxon>Insecta</taxon>
        <taxon>Pterygota</taxon>
        <taxon>Neoptera</taxon>
        <taxon>Paraneoptera</taxon>
        <taxon>Hemiptera</taxon>
        <taxon>Heteroptera</taxon>
        <taxon>Panheteroptera</taxon>
        <taxon>Cimicomorpha</taxon>
        <taxon>Miridae</taxon>
        <taxon>Dicyphina</taxon>
        <taxon>Nesidiocoris</taxon>
    </lineage>
</organism>
<feature type="region of interest" description="Disordered" evidence="1">
    <location>
        <begin position="1"/>
        <end position="27"/>
    </location>
</feature>
<evidence type="ECO:0000256" key="1">
    <source>
        <dbReference type="SAM" id="MobiDB-lite"/>
    </source>
</evidence>
<keyword evidence="3" id="KW-1185">Reference proteome</keyword>
<evidence type="ECO:0000313" key="2">
    <source>
        <dbReference type="EMBL" id="BES99197.1"/>
    </source>
</evidence>
<proteinExistence type="predicted"/>
<gene>
    <name evidence="2" type="ORF">NTJ_12015</name>
</gene>
<protein>
    <submittedName>
        <fullName evidence="2">Uncharacterized protein</fullName>
    </submittedName>
</protein>
<dbReference type="EMBL" id="AP028918">
    <property type="protein sequence ID" value="BES99197.1"/>
    <property type="molecule type" value="Genomic_DNA"/>
</dbReference>
<accession>A0ABN7B6E1</accession>
<dbReference type="Proteomes" id="UP001307889">
    <property type="component" value="Chromosome 10"/>
</dbReference>
<evidence type="ECO:0000313" key="3">
    <source>
        <dbReference type="Proteomes" id="UP001307889"/>
    </source>
</evidence>
<name>A0ABN7B6E1_9HEMI</name>
<reference evidence="2 3" key="1">
    <citation type="submission" date="2023-09" db="EMBL/GenBank/DDBJ databases">
        <title>Nesidiocoris tenuis whole genome shotgun sequence.</title>
        <authorList>
            <person name="Shibata T."/>
            <person name="Shimoda M."/>
            <person name="Kobayashi T."/>
            <person name="Uehara T."/>
        </authorList>
    </citation>
    <scope>NUCLEOTIDE SEQUENCE [LARGE SCALE GENOMIC DNA]</scope>
    <source>
        <strain evidence="2 3">Japan</strain>
    </source>
</reference>
<sequence length="80" mass="9007">MAARGRRKKNENSLTAESQPGKFDPFSPKQLGNLMNVRTNLVKSTFHALLHFTLLVFEVEIPLGATPRRRRKAANGIFTI</sequence>